<dbReference type="OrthoDB" id="1822804at2"/>
<reference evidence="3 4" key="1">
    <citation type="journal article" date="2015" name="Antonie Van Leeuwenhoek">
        <title>Oceanobacillus bengalensis sp. nov., a bacterium isolated from seawater of the Bay of Bengal.</title>
        <authorList>
            <person name="Yongchang O."/>
            <person name="Xiang W."/>
            <person name="Wang G."/>
        </authorList>
    </citation>
    <scope>NUCLEOTIDE SEQUENCE [LARGE SCALE GENOMIC DNA]</scope>
    <source>
        <strain evidence="3 4">MCCC 1K00260</strain>
    </source>
</reference>
<dbReference type="RefSeq" id="WP_121131251.1">
    <property type="nucleotide sequence ID" value="NZ_JBHUIL010000020.1"/>
</dbReference>
<gene>
    <name evidence="3" type="ORF">D8M05_09685</name>
</gene>
<keyword evidence="2" id="KW-1133">Transmembrane helix</keyword>
<sequence length="401" mass="44996">MFCHHCGETLHEGTSFCTNCGEKVEQQNSTEQENSNSAQHKQAVNESPLQNNTPPVSKTSPIISKLPIIIPIVSFLVVCIVLTFYYFNEQSKNDKVLELQQIAEDAALEGNFGEAIETLSEALDIRADYEVLSDNLEEIERAQAFSNQLNHVQKLVSDQEFDKADDELSVLKEQSETETGALFESFRDQIVVEEETITIGKIKLEIDSLSTVDALANRLSTLESLSSSEVDEIKTQILDKIVQITNDLVTEQLANSEFAEALDTINKGLSYKTNDEQLLERKAQVEEDKLAFEEAQEKSDQEDLHNRTAAVELTSFTAELNENGDVSFEGSLISTATIPIYSLTAFYAVYDANGQFLFEGFVYIDPYTLEPGDEGYFTGLIEDVNQEVTVEIYNITWYFDE</sequence>
<keyword evidence="4" id="KW-1185">Reference proteome</keyword>
<evidence type="ECO:0000313" key="3">
    <source>
        <dbReference type="EMBL" id="RKQ15531.1"/>
    </source>
</evidence>
<dbReference type="EMBL" id="RBZO01000013">
    <property type="protein sequence ID" value="RKQ15531.1"/>
    <property type="molecule type" value="Genomic_DNA"/>
</dbReference>
<name>A0A494YZC1_9BACI</name>
<keyword evidence="2" id="KW-0812">Transmembrane</keyword>
<organism evidence="3 4">
    <name type="scientific">Oceanobacillus bengalensis</name>
    <dbReference type="NCBI Taxonomy" id="1435466"/>
    <lineage>
        <taxon>Bacteria</taxon>
        <taxon>Bacillati</taxon>
        <taxon>Bacillota</taxon>
        <taxon>Bacilli</taxon>
        <taxon>Bacillales</taxon>
        <taxon>Bacillaceae</taxon>
        <taxon>Oceanobacillus</taxon>
    </lineage>
</organism>
<dbReference type="AlphaFoldDB" id="A0A494YZC1"/>
<comment type="caution">
    <text evidence="3">The sequence shown here is derived from an EMBL/GenBank/DDBJ whole genome shotgun (WGS) entry which is preliminary data.</text>
</comment>
<dbReference type="Proteomes" id="UP000281813">
    <property type="component" value="Unassembled WGS sequence"/>
</dbReference>
<keyword evidence="2" id="KW-0472">Membrane</keyword>
<proteinExistence type="predicted"/>
<accession>A0A494YZC1</accession>
<evidence type="ECO:0008006" key="5">
    <source>
        <dbReference type="Google" id="ProtNLM"/>
    </source>
</evidence>
<evidence type="ECO:0000256" key="2">
    <source>
        <dbReference type="SAM" id="Phobius"/>
    </source>
</evidence>
<feature type="region of interest" description="Disordered" evidence="1">
    <location>
        <begin position="28"/>
        <end position="57"/>
    </location>
</feature>
<evidence type="ECO:0000256" key="1">
    <source>
        <dbReference type="SAM" id="MobiDB-lite"/>
    </source>
</evidence>
<evidence type="ECO:0000313" key="4">
    <source>
        <dbReference type="Proteomes" id="UP000281813"/>
    </source>
</evidence>
<dbReference type="Gene3D" id="1.25.40.10">
    <property type="entry name" value="Tetratricopeptide repeat domain"/>
    <property type="match status" value="1"/>
</dbReference>
<protein>
    <recommendedName>
        <fullName evidence="5">Zinc-ribbon domain-containing protein</fullName>
    </recommendedName>
</protein>
<feature type="transmembrane region" description="Helical" evidence="2">
    <location>
        <begin position="68"/>
        <end position="87"/>
    </location>
</feature>
<dbReference type="InterPro" id="IPR011990">
    <property type="entry name" value="TPR-like_helical_dom_sf"/>
</dbReference>